<comment type="caution">
    <text evidence="2">The sequence shown here is derived from an EMBL/GenBank/DDBJ whole genome shotgun (WGS) entry which is preliminary data.</text>
</comment>
<keyword evidence="1" id="KW-0812">Transmembrane</keyword>
<keyword evidence="1" id="KW-1133">Transmembrane helix</keyword>
<name>A0ABV0QJN8_9TELE</name>
<keyword evidence="3" id="KW-1185">Reference proteome</keyword>
<organism evidence="2 3">
    <name type="scientific">Xenoophorus captivus</name>
    <dbReference type="NCBI Taxonomy" id="1517983"/>
    <lineage>
        <taxon>Eukaryota</taxon>
        <taxon>Metazoa</taxon>
        <taxon>Chordata</taxon>
        <taxon>Craniata</taxon>
        <taxon>Vertebrata</taxon>
        <taxon>Euteleostomi</taxon>
        <taxon>Actinopterygii</taxon>
        <taxon>Neopterygii</taxon>
        <taxon>Teleostei</taxon>
        <taxon>Neoteleostei</taxon>
        <taxon>Acanthomorphata</taxon>
        <taxon>Ovalentaria</taxon>
        <taxon>Atherinomorphae</taxon>
        <taxon>Cyprinodontiformes</taxon>
        <taxon>Goodeidae</taxon>
        <taxon>Xenoophorus</taxon>
    </lineage>
</organism>
<gene>
    <name evidence="2" type="ORF">XENOCAPTIV_018110</name>
</gene>
<reference evidence="2 3" key="1">
    <citation type="submission" date="2021-06" db="EMBL/GenBank/DDBJ databases">
        <authorList>
            <person name="Palmer J.M."/>
        </authorList>
    </citation>
    <scope>NUCLEOTIDE SEQUENCE [LARGE SCALE GENOMIC DNA]</scope>
    <source>
        <strain evidence="2 3">XC_2019</strain>
        <tissue evidence="2">Muscle</tissue>
    </source>
</reference>
<protein>
    <submittedName>
        <fullName evidence="2">Uncharacterized protein</fullName>
    </submittedName>
</protein>
<evidence type="ECO:0000313" key="3">
    <source>
        <dbReference type="Proteomes" id="UP001434883"/>
    </source>
</evidence>
<keyword evidence="1" id="KW-0472">Membrane</keyword>
<accession>A0ABV0QJN8</accession>
<sequence>MIARKACTSSSCGQGRLHSLQDEHFVLIIATSYSQFSDPTSFAVLDVYSSNIEDFNLSYCPARVRSSLCKLVIIVVSSNGSKHLLRSLSAFSGKPLECDLIWLKFFGSRRAKSAYKVPFLRNRWCLLSLTVSIMRLWTLILYNASVSDTVSS</sequence>
<dbReference type="Proteomes" id="UP001434883">
    <property type="component" value="Unassembled WGS sequence"/>
</dbReference>
<dbReference type="EMBL" id="JAHRIN010012198">
    <property type="protein sequence ID" value="MEQ2195773.1"/>
    <property type="molecule type" value="Genomic_DNA"/>
</dbReference>
<evidence type="ECO:0000313" key="2">
    <source>
        <dbReference type="EMBL" id="MEQ2195773.1"/>
    </source>
</evidence>
<feature type="transmembrane region" description="Helical" evidence="1">
    <location>
        <begin position="124"/>
        <end position="144"/>
    </location>
</feature>
<proteinExistence type="predicted"/>
<evidence type="ECO:0000256" key="1">
    <source>
        <dbReference type="SAM" id="Phobius"/>
    </source>
</evidence>